<comment type="caution">
    <text evidence="2">The sequence shown here is derived from an EMBL/GenBank/DDBJ whole genome shotgun (WGS) entry which is preliminary data.</text>
</comment>
<dbReference type="EMBL" id="JASJQH010007940">
    <property type="protein sequence ID" value="KAK9696622.1"/>
    <property type="molecule type" value="Genomic_DNA"/>
</dbReference>
<dbReference type="SUPFAM" id="SSF53335">
    <property type="entry name" value="S-adenosyl-L-methionine-dependent methyltransferases"/>
    <property type="match status" value="1"/>
</dbReference>
<evidence type="ECO:0000313" key="3">
    <source>
        <dbReference type="Proteomes" id="UP001479436"/>
    </source>
</evidence>
<keyword evidence="3" id="KW-1185">Reference proteome</keyword>
<accession>A0ABR2VSE5</accession>
<dbReference type="Gene3D" id="3.40.50.150">
    <property type="entry name" value="Vaccinia Virus protein VP39"/>
    <property type="match status" value="1"/>
</dbReference>
<evidence type="ECO:0000259" key="1">
    <source>
        <dbReference type="Pfam" id="PF13649"/>
    </source>
</evidence>
<dbReference type="InterPro" id="IPR041698">
    <property type="entry name" value="Methyltransf_25"/>
</dbReference>
<dbReference type="PANTHER" id="PTHR43591">
    <property type="entry name" value="METHYLTRANSFERASE"/>
    <property type="match status" value="1"/>
</dbReference>
<dbReference type="Pfam" id="PF13649">
    <property type="entry name" value="Methyltransf_25"/>
    <property type="match status" value="1"/>
</dbReference>
<sequence length="290" mass="33119">MTTNDLIKDFNLQQRLYHDTEAPYPLPNDVEEVGRLNLQHHLFRYLLQSNYIAPVSPDAKRILDVGCGSGIWCQEVSQTFPEAQFYGIDISDVNKATVTMPNFTFVNGDILKGLPFPDDYFDFVYQRAVVTGIPANKWEFVCKELVRVVKPGGWVELLELQLDNNYAVDYDLNRKPSWLRYHELIHEILTLRGISPKEILKIPQHLGSSGMINLDKRKVIMPTGLGGGQLDQLFLLDALLALKSLEKYIIAMGKCTKEEFDHIVAHFKQESLENKVFTTMDVVCAQKPFL</sequence>
<proteinExistence type="predicted"/>
<dbReference type="CDD" id="cd02440">
    <property type="entry name" value="AdoMet_MTases"/>
    <property type="match status" value="1"/>
</dbReference>
<evidence type="ECO:0000313" key="2">
    <source>
        <dbReference type="EMBL" id="KAK9696622.1"/>
    </source>
</evidence>
<name>A0ABR2VSE5_9FUNG</name>
<organism evidence="2 3">
    <name type="scientific">Basidiobolus ranarum</name>
    <dbReference type="NCBI Taxonomy" id="34480"/>
    <lineage>
        <taxon>Eukaryota</taxon>
        <taxon>Fungi</taxon>
        <taxon>Fungi incertae sedis</taxon>
        <taxon>Zoopagomycota</taxon>
        <taxon>Entomophthoromycotina</taxon>
        <taxon>Basidiobolomycetes</taxon>
        <taxon>Basidiobolales</taxon>
        <taxon>Basidiobolaceae</taxon>
        <taxon>Basidiobolus</taxon>
    </lineage>
</organism>
<dbReference type="Proteomes" id="UP001479436">
    <property type="component" value="Unassembled WGS sequence"/>
</dbReference>
<reference evidence="2 3" key="1">
    <citation type="submission" date="2023-04" db="EMBL/GenBank/DDBJ databases">
        <title>Genome of Basidiobolus ranarum AG-B5.</title>
        <authorList>
            <person name="Stajich J.E."/>
            <person name="Carter-House D."/>
            <person name="Gryganskyi A."/>
        </authorList>
    </citation>
    <scope>NUCLEOTIDE SEQUENCE [LARGE SCALE GENOMIC DNA]</scope>
    <source>
        <strain evidence="2 3">AG-B5</strain>
    </source>
</reference>
<dbReference type="PANTHER" id="PTHR43591:SF24">
    <property type="entry name" value="2-METHOXY-6-POLYPRENYL-1,4-BENZOQUINOL METHYLASE, MITOCHONDRIAL"/>
    <property type="match status" value="1"/>
</dbReference>
<gene>
    <name evidence="2" type="ORF">K7432_012354</name>
</gene>
<feature type="domain" description="Methyltransferase" evidence="1">
    <location>
        <begin position="62"/>
        <end position="153"/>
    </location>
</feature>
<dbReference type="InterPro" id="IPR029063">
    <property type="entry name" value="SAM-dependent_MTases_sf"/>
</dbReference>
<protein>
    <recommendedName>
        <fullName evidence="1">Methyltransferase domain-containing protein</fullName>
    </recommendedName>
</protein>